<dbReference type="Pfam" id="PF13432">
    <property type="entry name" value="TPR_16"/>
    <property type="match status" value="3"/>
</dbReference>
<evidence type="ECO:0008006" key="7">
    <source>
        <dbReference type="Google" id="ProtNLM"/>
    </source>
</evidence>
<feature type="repeat" description="TPR" evidence="3">
    <location>
        <begin position="398"/>
        <end position="431"/>
    </location>
</feature>
<keyword evidence="1" id="KW-0677">Repeat</keyword>
<evidence type="ECO:0000256" key="1">
    <source>
        <dbReference type="ARBA" id="ARBA00022737"/>
    </source>
</evidence>
<sequence>MPIRLRPLVLAALAATQLGAPVAAQDGLAGPYLAGQVASFHNDYEAAAQYYAQALLRDPSNLSLLENATLAFIGLGQVDKAVPIARRIQQAGASSQAADMVLLADQVKRGRFDALLDDQEAGLSIGPLADRLLSAWAQFGAGRMSEAINGFDEAANDPGLGLFGAYHKALALASVGDFEGAVEIFESGNGDGLRYTRRGAMANIAVLSQLERNDEARQLITDLFGRDLDPGMADIAAKLDAGEALPFETIRDGADGAAEVFFTVAEAVNGEADDAFTLLYARLAEFLRPDHVDAILLSADLLEAQQRYDLAARAYAAVPVDDPAYYAAELGRANTLERSGKPDAAVEVLASLAKDYPSVPIVQTTLGDTLSGLRRFEEATAAYDAAIGLFSETTPSQWYIYYARGITFERRQLWPQAEADFRKALELSPDQPRVLNYLGYSLVEKRIKLDEALDMIERAVAGRPDDGYITDSLGWVLYRLGRFDEAVPHMERAVELMPIDPIINDHLGDVLWKVGRKLEAEFQWKRALSLVDPEDIPVELSPERIRRKLDVGLDVVLDEEGAEPLSVADGN</sequence>
<dbReference type="PANTHER" id="PTHR12558">
    <property type="entry name" value="CELL DIVISION CYCLE 16,23,27"/>
    <property type="match status" value="1"/>
</dbReference>
<keyword evidence="4" id="KW-0732">Signal</keyword>
<name>A0A037ZI39_9RHOB</name>
<dbReference type="InterPro" id="IPR011990">
    <property type="entry name" value="TPR-like_helical_dom_sf"/>
</dbReference>
<dbReference type="STRING" id="1454373.ACMU_10185"/>
<dbReference type="PANTHER" id="PTHR12558:SF13">
    <property type="entry name" value="CELL DIVISION CYCLE PROTEIN 27 HOMOLOG"/>
    <property type="match status" value="1"/>
</dbReference>
<reference evidence="5 6" key="1">
    <citation type="submission" date="2014-03" db="EMBL/GenBank/DDBJ databases">
        <title>Draft Genome Sequence of Actibacterium mucosum KCTC 23349, a Marine Alphaproteobacterium with Complex Ionic Requirements Isolated from Mediterranean Seawater at Malvarrosa Beach, Valencia, Spain.</title>
        <authorList>
            <person name="Arahal D.R."/>
            <person name="Shao Z."/>
            <person name="Lai Q."/>
            <person name="Pujalte M.J."/>
        </authorList>
    </citation>
    <scope>NUCLEOTIDE SEQUENCE [LARGE SCALE GENOMIC DNA]</scope>
    <source>
        <strain evidence="5 6">KCTC 23349</strain>
    </source>
</reference>
<feature type="signal peptide" evidence="4">
    <location>
        <begin position="1"/>
        <end position="20"/>
    </location>
</feature>
<dbReference type="Proteomes" id="UP000026249">
    <property type="component" value="Unassembled WGS sequence"/>
</dbReference>
<dbReference type="RefSeq" id="WP_035258323.1">
    <property type="nucleotide sequence ID" value="NZ_JFKE01000003.1"/>
</dbReference>
<dbReference type="Gene3D" id="1.25.40.10">
    <property type="entry name" value="Tetratricopeptide repeat domain"/>
    <property type="match status" value="2"/>
</dbReference>
<dbReference type="InterPro" id="IPR019734">
    <property type="entry name" value="TPR_rpt"/>
</dbReference>
<comment type="caution">
    <text evidence="5">The sequence shown here is derived from an EMBL/GenBank/DDBJ whole genome shotgun (WGS) entry which is preliminary data.</text>
</comment>
<proteinExistence type="predicted"/>
<evidence type="ECO:0000313" key="6">
    <source>
        <dbReference type="Proteomes" id="UP000026249"/>
    </source>
</evidence>
<evidence type="ECO:0000256" key="2">
    <source>
        <dbReference type="ARBA" id="ARBA00022803"/>
    </source>
</evidence>
<dbReference type="SMART" id="SM00028">
    <property type="entry name" value="TPR"/>
    <property type="match status" value="5"/>
</dbReference>
<evidence type="ECO:0000256" key="4">
    <source>
        <dbReference type="SAM" id="SignalP"/>
    </source>
</evidence>
<accession>A0A037ZI39</accession>
<dbReference type="AlphaFoldDB" id="A0A037ZI39"/>
<keyword evidence="2 3" id="KW-0802">TPR repeat</keyword>
<dbReference type="SUPFAM" id="SSF48452">
    <property type="entry name" value="TPR-like"/>
    <property type="match status" value="3"/>
</dbReference>
<protein>
    <recommendedName>
        <fullName evidence="7">Tetratricopeptide TPR_2</fullName>
    </recommendedName>
</protein>
<dbReference type="Pfam" id="PF07719">
    <property type="entry name" value="TPR_2"/>
    <property type="match status" value="1"/>
</dbReference>
<feature type="chain" id="PRO_5001559576" description="Tetratricopeptide TPR_2" evidence="4">
    <location>
        <begin position="21"/>
        <end position="571"/>
    </location>
</feature>
<keyword evidence="6" id="KW-1185">Reference proteome</keyword>
<feature type="repeat" description="TPR" evidence="3">
    <location>
        <begin position="467"/>
        <end position="500"/>
    </location>
</feature>
<dbReference type="InterPro" id="IPR013105">
    <property type="entry name" value="TPR_2"/>
</dbReference>
<dbReference type="EMBL" id="JFKE01000003">
    <property type="protein sequence ID" value="KAJ56115.1"/>
    <property type="molecule type" value="Genomic_DNA"/>
</dbReference>
<dbReference type="PROSITE" id="PS50005">
    <property type="entry name" value="TPR"/>
    <property type="match status" value="2"/>
</dbReference>
<evidence type="ECO:0000313" key="5">
    <source>
        <dbReference type="EMBL" id="KAJ56115.1"/>
    </source>
</evidence>
<evidence type="ECO:0000256" key="3">
    <source>
        <dbReference type="PROSITE-ProRule" id="PRU00339"/>
    </source>
</evidence>
<dbReference type="OrthoDB" id="9766710at2"/>
<organism evidence="5 6">
    <name type="scientific">Actibacterium mucosum KCTC 23349</name>
    <dbReference type="NCBI Taxonomy" id="1454373"/>
    <lineage>
        <taxon>Bacteria</taxon>
        <taxon>Pseudomonadati</taxon>
        <taxon>Pseudomonadota</taxon>
        <taxon>Alphaproteobacteria</taxon>
        <taxon>Rhodobacterales</taxon>
        <taxon>Roseobacteraceae</taxon>
        <taxon>Actibacterium</taxon>
    </lineage>
</organism>
<gene>
    <name evidence="5" type="ORF">ACMU_10185</name>
</gene>